<dbReference type="Proteomes" id="UP000279908">
    <property type="component" value="Unassembled WGS sequence"/>
</dbReference>
<dbReference type="AlphaFoldDB" id="A0A432AWW9"/>
<evidence type="ECO:0000256" key="5">
    <source>
        <dbReference type="HAMAP-Rule" id="MF_00402"/>
    </source>
</evidence>
<comment type="caution">
    <text evidence="9">The sequence shown here is derived from an EMBL/GenBank/DDBJ whole genome shotgun (WGS) entry which is preliminary data.</text>
</comment>
<dbReference type="OMA" id="TITVYYE"/>
<comment type="similarity">
    <text evidence="1 5 6">Belongs to the bacterial ribosomal protein bL19 family.</text>
</comment>
<dbReference type="InterPro" id="IPR008991">
    <property type="entry name" value="Translation_prot_SH3-like_sf"/>
</dbReference>
<dbReference type="PROSITE" id="PS01015">
    <property type="entry name" value="RIBOSOMAL_L19"/>
    <property type="match status" value="1"/>
</dbReference>
<protein>
    <recommendedName>
        <fullName evidence="4 5">Large ribosomal subunit protein bL19</fullName>
    </recommendedName>
</protein>
<dbReference type="Proteomes" id="UP000327458">
    <property type="component" value="Unassembled WGS sequence"/>
</dbReference>
<proteinExistence type="inferred from homology"/>
<evidence type="ECO:0000313" key="10">
    <source>
        <dbReference type="Proteomes" id="UP000279908"/>
    </source>
</evidence>
<dbReference type="EMBL" id="VMRG01000001">
    <property type="protein sequence ID" value="KAA6232630.1"/>
    <property type="molecule type" value="Genomic_DNA"/>
</dbReference>
<name>A0A432AWW9_CHLPH</name>
<dbReference type="GO" id="GO:0006412">
    <property type="term" value="P:translation"/>
    <property type="evidence" value="ECO:0007669"/>
    <property type="project" value="UniProtKB-UniRule"/>
</dbReference>
<accession>A0A432AWW9</accession>
<dbReference type="PANTHER" id="PTHR15680">
    <property type="entry name" value="RIBOSOMAL PROTEIN L19"/>
    <property type="match status" value="1"/>
</dbReference>
<dbReference type="Proteomes" id="UP000489351">
    <property type="component" value="Unassembled WGS sequence"/>
</dbReference>
<dbReference type="HAMAP" id="MF_00402">
    <property type="entry name" value="Ribosomal_bL19"/>
    <property type="match status" value="1"/>
</dbReference>
<dbReference type="RefSeq" id="WP_011890171.1">
    <property type="nucleotide sequence ID" value="NZ_RXYJ01000001.1"/>
</dbReference>
<dbReference type="EMBL" id="RXYK01000001">
    <property type="protein sequence ID" value="RTY39934.1"/>
    <property type="molecule type" value="Genomic_DNA"/>
</dbReference>
<reference evidence="7 11" key="2">
    <citation type="submission" date="2019-07" db="EMBL/GenBank/DDBJ databases">
        <title>Draft genome Sequence of Chlorobium phaeovibrioides sp. strain PhvTcv-s14, from the Phylum Chlorobi.</title>
        <authorList>
            <person name="Babenko V."/>
            <person name="Boldyreva D."/>
            <person name="Kanygina A."/>
            <person name="Selezneva O."/>
            <person name="Akopiyan T."/>
            <person name="Lunina O."/>
        </authorList>
    </citation>
    <scope>NUCLEOTIDE SEQUENCE [LARGE SCALE GENOMIC DNA]</scope>
    <source>
        <strain evidence="7 11">GrTcv12</strain>
    </source>
</reference>
<evidence type="ECO:0000313" key="7">
    <source>
        <dbReference type="EMBL" id="KAA6232630.1"/>
    </source>
</evidence>
<evidence type="ECO:0000256" key="1">
    <source>
        <dbReference type="ARBA" id="ARBA00005781"/>
    </source>
</evidence>
<gene>
    <name evidence="5 8" type="primary">rplS</name>
    <name evidence="9" type="ORF">EKD02_00620</name>
    <name evidence="7" type="ORF">FP507_05730</name>
    <name evidence="8" type="ORF">GJ685_05610</name>
</gene>
<evidence type="ECO:0000256" key="3">
    <source>
        <dbReference type="ARBA" id="ARBA00023274"/>
    </source>
</evidence>
<dbReference type="Gene3D" id="2.30.30.790">
    <property type="match status" value="1"/>
</dbReference>
<dbReference type="InterPro" id="IPR018257">
    <property type="entry name" value="Ribosomal_bL19_CS"/>
</dbReference>
<keyword evidence="3 5" id="KW-0687">Ribonucleoprotein</keyword>
<reference evidence="9 10" key="1">
    <citation type="submission" date="2018-12" db="EMBL/GenBank/DDBJ databases">
        <authorList>
            <person name="Lunina O.N."/>
            <person name="Grouzdev D.S."/>
            <person name="Gorlenko V.M."/>
            <person name="Savvichev A.S."/>
        </authorList>
    </citation>
    <scope>NUCLEOTIDE SEQUENCE [LARGE SCALE GENOMIC DNA]</scope>
    <source>
        <strain evidence="9 10">BrKhr-17</strain>
    </source>
</reference>
<dbReference type="PRINTS" id="PR00061">
    <property type="entry name" value="RIBOSOMALL19"/>
</dbReference>
<evidence type="ECO:0000256" key="6">
    <source>
        <dbReference type="RuleBase" id="RU000559"/>
    </source>
</evidence>
<dbReference type="NCBIfam" id="TIGR01024">
    <property type="entry name" value="rplS_bact"/>
    <property type="match status" value="1"/>
</dbReference>
<reference evidence="8 12" key="3">
    <citation type="submission" date="2019-11" db="EMBL/GenBank/DDBJ databases">
        <title>Green- and brown-colored morphotypes of Chlorobia in the stratified aquatic ecosystems of Kandalaksha Gulf (White Sea): A model for study of the accessory genome evolution.</title>
        <authorList>
            <person name="Grouzdev D.S."/>
        </authorList>
    </citation>
    <scope>NUCLEOTIDE SEQUENCE [LARGE SCALE GENOMIC DNA]</scope>
    <source>
        <strain evidence="8 12">ZM</strain>
    </source>
</reference>
<dbReference type="SUPFAM" id="SSF50104">
    <property type="entry name" value="Translation proteins SH3-like domain"/>
    <property type="match status" value="1"/>
</dbReference>
<keyword evidence="2 5" id="KW-0689">Ribosomal protein</keyword>
<evidence type="ECO:0000256" key="2">
    <source>
        <dbReference type="ARBA" id="ARBA00022980"/>
    </source>
</evidence>
<evidence type="ECO:0000313" key="9">
    <source>
        <dbReference type="EMBL" id="RTY39934.1"/>
    </source>
</evidence>
<dbReference type="PIRSF" id="PIRSF002191">
    <property type="entry name" value="Ribosomal_L19"/>
    <property type="match status" value="1"/>
</dbReference>
<evidence type="ECO:0000313" key="12">
    <source>
        <dbReference type="Proteomes" id="UP000489351"/>
    </source>
</evidence>
<dbReference type="GO" id="GO:0022625">
    <property type="term" value="C:cytosolic large ribosomal subunit"/>
    <property type="evidence" value="ECO:0007669"/>
    <property type="project" value="TreeGrafter"/>
</dbReference>
<keyword evidence="12" id="KW-1185">Reference proteome</keyword>
<dbReference type="SMR" id="A0A432AWW9"/>
<dbReference type="Pfam" id="PF01245">
    <property type="entry name" value="Ribosomal_L19"/>
    <property type="match status" value="1"/>
</dbReference>
<dbReference type="InterPro" id="IPR038657">
    <property type="entry name" value="Ribosomal_bL19_sf"/>
</dbReference>
<sequence>MDQLIQLVEATQAGVETPDIYPGDSVRIQLRVIEGEKERLQAFDGVVISDRGAGTNKTITVRKISHGVGVERIIPINSPNVESVTVLKHGKARRSKLFYLRKRTGKAALKVKERKVAEKAS</sequence>
<evidence type="ECO:0000313" key="8">
    <source>
        <dbReference type="EMBL" id="MWV54540.1"/>
    </source>
</evidence>
<comment type="function">
    <text evidence="5 6">This protein is located at the 30S-50S ribosomal subunit interface and may play a role in the structure and function of the aminoacyl-tRNA binding site.</text>
</comment>
<evidence type="ECO:0000256" key="4">
    <source>
        <dbReference type="ARBA" id="ARBA00035171"/>
    </source>
</evidence>
<dbReference type="GO" id="GO:0003735">
    <property type="term" value="F:structural constituent of ribosome"/>
    <property type="evidence" value="ECO:0007669"/>
    <property type="project" value="InterPro"/>
</dbReference>
<dbReference type="PANTHER" id="PTHR15680:SF9">
    <property type="entry name" value="LARGE RIBOSOMAL SUBUNIT PROTEIN BL19M"/>
    <property type="match status" value="1"/>
</dbReference>
<dbReference type="EMBL" id="WUBZ01000014">
    <property type="protein sequence ID" value="MWV54540.1"/>
    <property type="molecule type" value="Genomic_DNA"/>
</dbReference>
<organism evidence="9 10">
    <name type="scientific">Chlorobium phaeovibrioides</name>
    <dbReference type="NCBI Taxonomy" id="1094"/>
    <lineage>
        <taxon>Bacteria</taxon>
        <taxon>Pseudomonadati</taxon>
        <taxon>Chlorobiota</taxon>
        <taxon>Chlorobiia</taxon>
        <taxon>Chlorobiales</taxon>
        <taxon>Chlorobiaceae</taxon>
        <taxon>Chlorobium/Pelodictyon group</taxon>
        <taxon>Chlorobium</taxon>
    </lineage>
</organism>
<evidence type="ECO:0000313" key="11">
    <source>
        <dbReference type="Proteomes" id="UP000327458"/>
    </source>
</evidence>
<dbReference type="InterPro" id="IPR001857">
    <property type="entry name" value="Ribosomal_bL19"/>
</dbReference>